<protein>
    <submittedName>
        <fullName evidence="4">Mammalian cell entry protein</fullName>
    </submittedName>
</protein>
<feature type="domain" description="Mammalian cell entry C-terminal" evidence="3">
    <location>
        <begin position="120"/>
        <end position="333"/>
    </location>
</feature>
<dbReference type="RefSeq" id="WP_036360044.1">
    <property type="nucleotide sequence ID" value="NZ_LZKS01000005.1"/>
</dbReference>
<dbReference type="PANTHER" id="PTHR33371:SF17">
    <property type="entry name" value="MCE-FAMILY PROTEIN MCE1B"/>
    <property type="match status" value="1"/>
</dbReference>
<feature type="domain" description="Mce/MlaD" evidence="2">
    <location>
        <begin position="38"/>
        <end position="114"/>
    </location>
</feature>
<dbReference type="OrthoDB" id="338143at2"/>
<dbReference type="InterPro" id="IPR005693">
    <property type="entry name" value="Mce"/>
</dbReference>
<dbReference type="InterPro" id="IPR052336">
    <property type="entry name" value="MlaD_Phospholipid_Transporter"/>
</dbReference>
<evidence type="ECO:0000313" key="5">
    <source>
        <dbReference type="Proteomes" id="UP000093925"/>
    </source>
</evidence>
<dbReference type="NCBIfam" id="TIGR00996">
    <property type="entry name" value="Mtu_fam_mce"/>
    <property type="match status" value="1"/>
</dbReference>
<dbReference type="GeneID" id="61214082"/>
<keyword evidence="1" id="KW-0812">Transmembrane</keyword>
<dbReference type="AlphaFoldDB" id="A0A1A3I6B0"/>
<dbReference type="Proteomes" id="UP000093925">
    <property type="component" value="Unassembled WGS sequence"/>
</dbReference>
<sequence length="342" mass="36543">MRENLRGVVVRLAAFLTVCVLTAFLLVAVFGEVRFGDGKTYYAEFTNVSNLREGKLVRIAGVEVGKVGKISVNPDATVRVEFTAEDSVVLTEGTLGVIRYDNLFGDRYLALEEGAGGLAVLRPGQTIPLARTKPALDLDALIGGFKPLFRALNPDQVNALSEQLLQAFQGQGPTITSFLEQAAALTNTLADRDQLIGQVIDNLNVVLGSLGGQSDRLDQAVASLAQLVHGLAERKADLSNAVAYTNAASGSIADLLAQARAPMSKVVRETDRVASIALADHDYLDNLLNTLPDKYQALVRQGMYGDFFAFYLCDVVLKVNGKGGQPVYVKVAGQATGRCAPK</sequence>
<dbReference type="Pfam" id="PF11887">
    <property type="entry name" value="Mce4_CUP1"/>
    <property type="match status" value="1"/>
</dbReference>
<reference evidence="4 5" key="1">
    <citation type="submission" date="2016-06" db="EMBL/GenBank/DDBJ databases">
        <authorList>
            <person name="Kjaerup R.B."/>
            <person name="Dalgaard T.S."/>
            <person name="Juul-Madsen H.R."/>
        </authorList>
    </citation>
    <scope>NUCLEOTIDE SEQUENCE [LARGE SCALE GENOMIC DNA]</scope>
    <source>
        <strain evidence="4 5">1276495.2</strain>
    </source>
</reference>
<dbReference type="InterPro" id="IPR003399">
    <property type="entry name" value="Mce/MlaD"/>
</dbReference>
<dbReference type="GO" id="GO:0051701">
    <property type="term" value="P:biological process involved in interaction with host"/>
    <property type="evidence" value="ECO:0007669"/>
    <property type="project" value="TreeGrafter"/>
</dbReference>
<keyword evidence="1" id="KW-1133">Transmembrane helix</keyword>
<evidence type="ECO:0000259" key="3">
    <source>
        <dbReference type="Pfam" id="PF11887"/>
    </source>
</evidence>
<dbReference type="InterPro" id="IPR024516">
    <property type="entry name" value="Mce_C"/>
</dbReference>
<name>A0A1A3I6B0_MYCAS</name>
<dbReference type="GO" id="GO:0005576">
    <property type="term" value="C:extracellular region"/>
    <property type="evidence" value="ECO:0007669"/>
    <property type="project" value="TreeGrafter"/>
</dbReference>
<gene>
    <name evidence="4" type="ORF">A5640_01525</name>
</gene>
<accession>A0A1A3I6B0</accession>
<evidence type="ECO:0000313" key="4">
    <source>
        <dbReference type="EMBL" id="OBJ85414.1"/>
    </source>
</evidence>
<comment type="caution">
    <text evidence="4">The sequence shown here is derived from an EMBL/GenBank/DDBJ whole genome shotgun (WGS) entry which is preliminary data.</text>
</comment>
<dbReference type="Pfam" id="PF02470">
    <property type="entry name" value="MlaD"/>
    <property type="match status" value="1"/>
</dbReference>
<organism evidence="4 5">
    <name type="scientific">Mycobacterium asiaticum</name>
    <dbReference type="NCBI Taxonomy" id="1790"/>
    <lineage>
        <taxon>Bacteria</taxon>
        <taxon>Bacillati</taxon>
        <taxon>Actinomycetota</taxon>
        <taxon>Actinomycetes</taxon>
        <taxon>Mycobacteriales</taxon>
        <taxon>Mycobacteriaceae</taxon>
        <taxon>Mycobacterium</taxon>
    </lineage>
</organism>
<evidence type="ECO:0000259" key="2">
    <source>
        <dbReference type="Pfam" id="PF02470"/>
    </source>
</evidence>
<dbReference type="EMBL" id="LZLM01000072">
    <property type="protein sequence ID" value="OBJ85414.1"/>
    <property type="molecule type" value="Genomic_DNA"/>
</dbReference>
<proteinExistence type="predicted"/>
<dbReference type="PANTHER" id="PTHR33371">
    <property type="entry name" value="INTERMEMBRANE PHOSPHOLIPID TRANSPORT SYSTEM BINDING PROTEIN MLAD-RELATED"/>
    <property type="match status" value="1"/>
</dbReference>
<keyword evidence="1" id="KW-0472">Membrane</keyword>
<feature type="transmembrane region" description="Helical" evidence="1">
    <location>
        <begin position="12"/>
        <end position="31"/>
    </location>
</feature>
<evidence type="ECO:0000256" key="1">
    <source>
        <dbReference type="SAM" id="Phobius"/>
    </source>
</evidence>